<dbReference type="Pfam" id="PF09537">
    <property type="entry name" value="DUF2383"/>
    <property type="match status" value="1"/>
</dbReference>
<dbReference type="Proteomes" id="UP001597297">
    <property type="component" value="Unassembled WGS sequence"/>
</dbReference>
<keyword evidence="3" id="KW-1185">Reference proteome</keyword>
<proteinExistence type="predicted"/>
<dbReference type="CDD" id="cd00657">
    <property type="entry name" value="Ferritin_like"/>
    <property type="match status" value="1"/>
</dbReference>
<dbReference type="EMBL" id="JBHUJC010000001">
    <property type="protein sequence ID" value="MFD2274968.1"/>
    <property type="molecule type" value="Genomic_DNA"/>
</dbReference>
<evidence type="ECO:0000313" key="3">
    <source>
        <dbReference type="Proteomes" id="UP001597297"/>
    </source>
</evidence>
<organism evidence="2 3">
    <name type="scientific">Rubritalea spongiae</name>
    <dbReference type="NCBI Taxonomy" id="430797"/>
    <lineage>
        <taxon>Bacteria</taxon>
        <taxon>Pseudomonadati</taxon>
        <taxon>Verrucomicrobiota</taxon>
        <taxon>Verrucomicrobiia</taxon>
        <taxon>Verrucomicrobiales</taxon>
        <taxon>Rubritaleaceae</taxon>
        <taxon>Rubritalea</taxon>
    </lineage>
</organism>
<reference evidence="3" key="1">
    <citation type="journal article" date="2019" name="Int. J. Syst. Evol. Microbiol.">
        <title>The Global Catalogue of Microorganisms (GCM) 10K type strain sequencing project: providing services to taxonomists for standard genome sequencing and annotation.</title>
        <authorList>
            <consortium name="The Broad Institute Genomics Platform"/>
            <consortium name="The Broad Institute Genome Sequencing Center for Infectious Disease"/>
            <person name="Wu L."/>
            <person name="Ma J."/>
        </authorList>
    </citation>
    <scope>NUCLEOTIDE SEQUENCE [LARGE SCALE GENOMIC DNA]</scope>
    <source>
        <strain evidence="3">JCM 16545</strain>
    </source>
</reference>
<dbReference type="InterPro" id="IPR019052">
    <property type="entry name" value="DUF2383"/>
</dbReference>
<feature type="domain" description="DUF2383" evidence="1">
    <location>
        <begin position="17"/>
        <end position="119"/>
    </location>
</feature>
<name>A0ABW5E148_9BACT</name>
<sequence length="149" mass="16558">MNNNTLTERQIDCIGTCNSLLRGELSAVETYEKAIEKFAHDEEVATLRRIKDEHQTSVLELRENIRQMGGEPDDDSGAWGSFANTVQGAANLLGDDSAVAALKQGEKHGLKEYEDAIEESSTMPECRSLIETQWLPRVKSHIRALDALD</sequence>
<comment type="caution">
    <text evidence="2">The sequence shown here is derived from an EMBL/GenBank/DDBJ whole genome shotgun (WGS) entry which is preliminary data.</text>
</comment>
<dbReference type="InterPro" id="IPR011971">
    <property type="entry name" value="CHP02284"/>
</dbReference>
<dbReference type="NCBIfam" id="TIGR02284">
    <property type="entry name" value="PA2169 family four-helix-bundle protein"/>
    <property type="match status" value="1"/>
</dbReference>
<dbReference type="InterPro" id="IPR009078">
    <property type="entry name" value="Ferritin-like_SF"/>
</dbReference>
<accession>A0ABW5E148</accession>
<evidence type="ECO:0000259" key="1">
    <source>
        <dbReference type="Pfam" id="PF09537"/>
    </source>
</evidence>
<dbReference type="SUPFAM" id="SSF47240">
    <property type="entry name" value="Ferritin-like"/>
    <property type="match status" value="1"/>
</dbReference>
<gene>
    <name evidence="2" type="ORF">ACFSQZ_00665</name>
</gene>
<dbReference type="RefSeq" id="WP_377096199.1">
    <property type="nucleotide sequence ID" value="NZ_JBHSJM010000001.1"/>
</dbReference>
<dbReference type="InterPro" id="IPR012347">
    <property type="entry name" value="Ferritin-like"/>
</dbReference>
<evidence type="ECO:0000313" key="2">
    <source>
        <dbReference type="EMBL" id="MFD2274968.1"/>
    </source>
</evidence>
<protein>
    <submittedName>
        <fullName evidence="2">PA2169 family four-helix-bundle protein</fullName>
    </submittedName>
</protein>
<dbReference type="Gene3D" id="1.20.1260.10">
    <property type="match status" value="1"/>
</dbReference>